<dbReference type="GO" id="GO:0009032">
    <property type="term" value="F:thymidine phosphorylase activity"/>
    <property type="evidence" value="ECO:0007669"/>
    <property type="project" value="UniProtKB-EC"/>
</dbReference>
<dbReference type="PROSITE" id="PS00647">
    <property type="entry name" value="THYMID_PHOSPHORYLASE"/>
    <property type="match status" value="1"/>
</dbReference>
<dbReference type="SUPFAM" id="SSF47648">
    <property type="entry name" value="Nucleoside phosphorylase/phosphoribosyltransferase N-terminal domain"/>
    <property type="match status" value="1"/>
</dbReference>
<dbReference type="PANTHER" id="PTHR10515:SF0">
    <property type="entry name" value="THYMIDINE PHOSPHORYLASE"/>
    <property type="match status" value="1"/>
</dbReference>
<dbReference type="Gene3D" id="1.20.970.10">
    <property type="entry name" value="Transferase, Pyrimidine Nucleoside Phosphorylase, Chain C"/>
    <property type="match status" value="1"/>
</dbReference>
<name>A0A1U7DJW6_9RHOB</name>
<dbReference type="Pfam" id="PF07831">
    <property type="entry name" value="PYNP_C"/>
    <property type="match status" value="1"/>
</dbReference>
<organism evidence="7 8">
    <name type="scientific">Brevirhabdus pacifica</name>
    <dbReference type="NCBI Taxonomy" id="1267768"/>
    <lineage>
        <taxon>Bacteria</taxon>
        <taxon>Pseudomonadati</taxon>
        <taxon>Pseudomonadota</taxon>
        <taxon>Alphaproteobacteria</taxon>
        <taxon>Rhodobacterales</taxon>
        <taxon>Paracoccaceae</taxon>
        <taxon>Brevirhabdus</taxon>
    </lineage>
</organism>
<dbReference type="PIRSF" id="PIRSF000478">
    <property type="entry name" value="TP_PyNP"/>
    <property type="match status" value="1"/>
</dbReference>
<dbReference type="SMART" id="SM00941">
    <property type="entry name" value="PYNP_C"/>
    <property type="match status" value="1"/>
</dbReference>
<dbReference type="GO" id="GO:0006206">
    <property type="term" value="P:pyrimidine nucleobase metabolic process"/>
    <property type="evidence" value="ECO:0007669"/>
    <property type="project" value="InterPro"/>
</dbReference>
<dbReference type="InterPro" id="IPR036566">
    <property type="entry name" value="PYNP-like_C_sf"/>
</dbReference>
<dbReference type="InterPro" id="IPR000053">
    <property type="entry name" value="Thymidine/pyrmidine_PPase"/>
</dbReference>
<evidence type="ECO:0000256" key="2">
    <source>
        <dbReference type="ARBA" id="ARBA00011738"/>
    </source>
</evidence>
<dbReference type="RefSeq" id="WP_076980294.1">
    <property type="nucleotide sequence ID" value="NZ_CP019124.1"/>
</dbReference>
<dbReference type="GO" id="GO:0006213">
    <property type="term" value="P:pyrimidine nucleoside metabolic process"/>
    <property type="evidence" value="ECO:0007669"/>
    <property type="project" value="InterPro"/>
</dbReference>
<gene>
    <name evidence="7" type="ORF">BV394_11525</name>
</gene>
<proteinExistence type="inferred from homology"/>
<evidence type="ECO:0000313" key="7">
    <source>
        <dbReference type="EMBL" id="APX90276.1"/>
    </source>
</evidence>
<reference evidence="7 8" key="1">
    <citation type="submission" date="2017-01" db="EMBL/GenBank/DDBJ databases">
        <title>Genomic analysis of Xuhuaishuia manganoxidans DY6-4.</title>
        <authorList>
            <person name="Wang X."/>
        </authorList>
    </citation>
    <scope>NUCLEOTIDE SEQUENCE [LARGE SCALE GENOMIC DNA]</scope>
    <source>
        <strain evidence="7 8">DY6-4</strain>
    </source>
</reference>
<dbReference type="AlphaFoldDB" id="A0A1U7DJW6"/>
<dbReference type="GO" id="GO:0004645">
    <property type="term" value="F:1,4-alpha-oligoglucan phosphorylase activity"/>
    <property type="evidence" value="ECO:0007669"/>
    <property type="project" value="InterPro"/>
</dbReference>
<dbReference type="SUPFAM" id="SSF54680">
    <property type="entry name" value="Pyrimidine nucleoside phosphorylase C-terminal domain"/>
    <property type="match status" value="1"/>
</dbReference>
<accession>A0A1U7DJW6</accession>
<dbReference type="EC" id="2.4.2.4" evidence="3"/>
<comment type="similarity">
    <text evidence="1">Belongs to the thymidine/pyrimidine-nucleoside phosphorylase family.</text>
</comment>
<dbReference type="InterPro" id="IPR036320">
    <property type="entry name" value="Glycosyl_Trfase_fam3_N_dom_sf"/>
</dbReference>
<comment type="catalytic activity">
    <reaction evidence="6">
        <text>thymidine + phosphate = 2-deoxy-alpha-D-ribose 1-phosphate + thymine</text>
        <dbReference type="Rhea" id="RHEA:16037"/>
        <dbReference type="ChEBI" id="CHEBI:17748"/>
        <dbReference type="ChEBI" id="CHEBI:17821"/>
        <dbReference type="ChEBI" id="CHEBI:43474"/>
        <dbReference type="ChEBI" id="CHEBI:57259"/>
        <dbReference type="EC" id="2.4.2.4"/>
    </reaction>
</comment>
<dbReference type="OrthoDB" id="9763887at2"/>
<evidence type="ECO:0000256" key="6">
    <source>
        <dbReference type="ARBA" id="ARBA00048550"/>
    </source>
</evidence>
<dbReference type="InterPro" id="IPR017459">
    <property type="entry name" value="Glycosyl_Trfase_fam3_N_dom"/>
</dbReference>
<keyword evidence="5" id="KW-0808">Transferase</keyword>
<dbReference type="NCBIfam" id="TIGR02644">
    <property type="entry name" value="Y_phosphoryl"/>
    <property type="match status" value="1"/>
</dbReference>
<dbReference type="Pfam" id="PF02885">
    <property type="entry name" value="Glycos_trans_3N"/>
    <property type="match status" value="1"/>
</dbReference>
<evidence type="ECO:0000256" key="1">
    <source>
        <dbReference type="ARBA" id="ARBA00006915"/>
    </source>
</evidence>
<keyword evidence="8" id="KW-1185">Reference proteome</keyword>
<dbReference type="SUPFAM" id="SSF52418">
    <property type="entry name" value="Nucleoside phosphorylase/phosphoribosyltransferase catalytic domain"/>
    <property type="match status" value="1"/>
</dbReference>
<accession>A0A2M9D5B1</accession>
<comment type="subunit">
    <text evidence="2">Homodimer.</text>
</comment>
<sequence>MDARRILARLREGREMKPEEAAWIAGALVADGPDRLSDAQAGAFAMAACIHGLGVPARVALTTAMRGTGKVLAWDLPGPVLDKHSTGGLGDCTSLVLAPALAACGAFVPMISGRGLGHTGGTLDKLEAIPGLNCDLDADSLAGLVRGAGCAIASAGPDIAPADRRLYAVRDLTSTVESVDLITASILSKKLAGGAETLILDVKTGTGAFLQDMEAARTLARALVETARGAGLNAGALLTDMNQPLATSLGNALEVMAAVECLTGSAEHPRLRELTIALGAELLVMAGLADAPTTGAGMIAGALDSGQAALHFARMVRGMGGPADFVERWRDRLPGAPVIVEVAATPGGDGAAVHVQAIDGRALGMAVIDLGGGRRHEDAAIDPTVGLSSLVSLGEAVAPGQPLARVHAADAASAARAAEQVRAAIALGPAPTGPGPLVMERIG</sequence>
<protein>
    <recommendedName>
        <fullName evidence="3">thymidine phosphorylase</fullName>
        <ecNumber evidence="3">2.4.2.4</ecNumber>
    </recommendedName>
</protein>
<evidence type="ECO:0000256" key="4">
    <source>
        <dbReference type="ARBA" id="ARBA00022676"/>
    </source>
</evidence>
<keyword evidence="4" id="KW-0328">Glycosyltransferase</keyword>
<dbReference type="InterPro" id="IPR000312">
    <property type="entry name" value="Glycosyl_Trfase_fam3"/>
</dbReference>
<evidence type="ECO:0000256" key="5">
    <source>
        <dbReference type="ARBA" id="ARBA00022679"/>
    </source>
</evidence>
<dbReference type="FunFam" id="3.40.1030.10:FF:000003">
    <property type="entry name" value="Pyrimidine-nucleoside phosphorylase"/>
    <property type="match status" value="1"/>
</dbReference>
<evidence type="ECO:0000256" key="3">
    <source>
        <dbReference type="ARBA" id="ARBA00011892"/>
    </source>
</evidence>
<dbReference type="GO" id="GO:0005829">
    <property type="term" value="C:cytosol"/>
    <property type="evidence" value="ECO:0007669"/>
    <property type="project" value="TreeGrafter"/>
</dbReference>
<dbReference type="InterPro" id="IPR013102">
    <property type="entry name" value="PYNP_C"/>
</dbReference>
<dbReference type="EMBL" id="CP019124">
    <property type="protein sequence ID" value="APX90276.1"/>
    <property type="molecule type" value="Genomic_DNA"/>
</dbReference>
<evidence type="ECO:0000313" key="8">
    <source>
        <dbReference type="Proteomes" id="UP000187266"/>
    </source>
</evidence>
<dbReference type="PANTHER" id="PTHR10515">
    <property type="entry name" value="THYMIDINE PHOSPHORYLASE"/>
    <property type="match status" value="1"/>
</dbReference>
<dbReference type="Gene3D" id="3.40.1030.10">
    <property type="entry name" value="Nucleoside phosphorylase/phosphoribosyltransferase catalytic domain"/>
    <property type="match status" value="1"/>
</dbReference>
<dbReference type="Gene3D" id="3.90.1170.30">
    <property type="entry name" value="Pyrimidine nucleoside phosphorylase-like, C-terminal domain"/>
    <property type="match status" value="1"/>
</dbReference>
<dbReference type="STRING" id="1267768.BV394_11525"/>
<dbReference type="InterPro" id="IPR017872">
    <property type="entry name" value="Pyrmidine_PPase_CS"/>
</dbReference>
<dbReference type="NCBIfam" id="NF004490">
    <property type="entry name" value="PRK05820.1"/>
    <property type="match status" value="1"/>
</dbReference>
<dbReference type="Proteomes" id="UP000187266">
    <property type="component" value="Chromosome"/>
</dbReference>
<dbReference type="InterPro" id="IPR018090">
    <property type="entry name" value="Pyrmidine_PPas_bac/euk"/>
</dbReference>
<dbReference type="Pfam" id="PF00591">
    <property type="entry name" value="Glycos_transf_3"/>
    <property type="match status" value="1"/>
</dbReference>
<dbReference type="InterPro" id="IPR035902">
    <property type="entry name" value="Nuc_phospho_transferase"/>
</dbReference>